<reference evidence="12 13" key="1">
    <citation type="submission" date="2025-04" db="UniProtKB">
        <authorList>
            <consortium name="RefSeq"/>
        </authorList>
    </citation>
    <scope>IDENTIFICATION</scope>
</reference>
<evidence type="ECO:0000313" key="13">
    <source>
        <dbReference type="RefSeq" id="XP_048263371.1"/>
    </source>
</evidence>
<dbReference type="SMART" id="SM00382">
    <property type="entry name" value="AAA"/>
    <property type="match status" value="1"/>
</dbReference>
<dbReference type="GO" id="GO:0005524">
    <property type="term" value="F:ATP binding"/>
    <property type="evidence" value="ECO:0007669"/>
    <property type="project" value="UniProtKB-KW"/>
</dbReference>
<keyword evidence="4 9" id="KW-0812">Transmembrane</keyword>
<keyword evidence="8 9" id="KW-0472">Membrane</keyword>
<dbReference type="GO" id="GO:0140359">
    <property type="term" value="F:ABC-type transporter activity"/>
    <property type="evidence" value="ECO:0007669"/>
    <property type="project" value="InterPro"/>
</dbReference>
<evidence type="ECO:0000259" key="10">
    <source>
        <dbReference type="PROSITE" id="PS50893"/>
    </source>
</evidence>
<evidence type="ECO:0000313" key="12">
    <source>
        <dbReference type="RefSeq" id="XP_048263370.1"/>
    </source>
</evidence>
<dbReference type="AlphaFoldDB" id="A0A9C6W657"/>
<keyword evidence="7 9" id="KW-1133">Transmembrane helix</keyword>
<dbReference type="PANTHER" id="PTHR48041:SF26">
    <property type="entry name" value="FI22810P1"/>
    <property type="match status" value="1"/>
</dbReference>
<dbReference type="GeneID" id="100644403"/>
<evidence type="ECO:0000256" key="1">
    <source>
        <dbReference type="ARBA" id="ARBA00004141"/>
    </source>
</evidence>
<dbReference type="GO" id="GO:0005886">
    <property type="term" value="C:plasma membrane"/>
    <property type="evidence" value="ECO:0007669"/>
    <property type="project" value="TreeGrafter"/>
</dbReference>
<evidence type="ECO:0000313" key="11">
    <source>
        <dbReference type="Proteomes" id="UP000835206"/>
    </source>
</evidence>
<keyword evidence="6 12" id="KW-0067">ATP-binding</keyword>
<dbReference type="InterPro" id="IPR003439">
    <property type="entry name" value="ABC_transporter-like_ATP-bd"/>
</dbReference>
<feature type="transmembrane region" description="Helical" evidence="9">
    <location>
        <begin position="336"/>
        <end position="359"/>
    </location>
</feature>
<evidence type="ECO:0000256" key="5">
    <source>
        <dbReference type="ARBA" id="ARBA00022741"/>
    </source>
</evidence>
<proteinExistence type="inferred from homology"/>
<evidence type="ECO:0000256" key="7">
    <source>
        <dbReference type="ARBA" id="ARBA00022989"/>
    </source>
</evidence>
<comment type="similarity">
    <text evidence="2">Belongs to the ABC transporter superfamily. ABCG family. Eye pigment precursor importer (TC 3.A.1.204) subfamily.</text>
</comment>
<dbReference type="RefSeq" id="XP_048263370.1">
    <property type="nucleotide sequence ID" value="XM_048407413.1"/>
</dbReference>
<dbReference type="SUPFAM" id="SSF52540">
    <property type="entry name" value="P-loop containing nucleoside triphosphate hydrolases"/>
    <property type="match status" value="1"/>
</dbReference>
<gene>
    <name evidence="12 13 14" type="primary">LOC100644403</name>
</gene>
<dbReference type="InterPro" id="IPR013525">
    <property type="entry name" value="ABC2_TM"/>
</dbReference>
<dbReference type="InterPro" id="IPR043926">
    <property type="entry name" value="ABCG_dom"/>
</dbReference>
<dbReference type="InterPro" id="IPR017871">
    <property type="entry name" value="ABC_transporter-like_CS"/>
</dbReference>
<evidence type="ECO:0000256" key="6">
    <source>
        <dbReference type="ARBA" id="ARBA00022840"/>
    </source>
</evidence>
<dbReference type="RefSeq" id="XP_048263371.1">
    <property type="nucleotide sequence ID" value="XM_048407414.1"/>
</dbReference>
<feature type="transmembrane region" description="Helical" evidence="9">
    <location>
        <begin position="527"/>
        <end position="545"/>
    </location>
</feature>
<dbReference type="PANTHER" id="PTHR48041">
    <property type="entry name" value="ABC TRANSPORTER G FAMILY MEMBER 28"/>
    <property type="match status" value="1"/>
</dbReference>
<keyword evidence="3" id="KW-0813">Transport</keyword>
<dbReference type="Pfam" id="PF01061">
    <property type="entry name" value="ABC2_membrane"/>
    <property type="match status" value="1"/>
</dbReference>
<dbReference type="RefSeq" id="XP_048263372.1">
    <property type="nucleotide sequence ID" value="XM_048407415.1"/>
</dbReference>
<dbReference type="InterPro" id="IPR027417">
    <property type="entry name" value="P-loop_NTPase"/>
</dbReference>
<evidence type="ECO:0000256" key="9">
    <source>
        <dbReference type="SAM" id="Phobius"/>
    </source>
</evidence>
<feature type="transmembrane region" description="Helical" evidence="9">
    <location>
        <begin position="297"/>
        <end position="316"/>
    </location>
</feature>
<feature type="transmembrane region" description="Helical" evidence="9">
    <location>
        <begin position="410"/>
        <end position="433"/>
    </location>
</feature>
<feature type="transmembrane region" description="Helical" evidence="9">
    <location>
        <begin position="440"/>
        <end position="459"/>
    </location>
</feature>
<feature type="transmembrane region" description="Helical" evidence="9">
    <location>
        <begin position="371"/>
        <end position="398"/>
    </location>
</feature>
<keyword evidence="11" id="KW-1185">Reference proteome</keyword>
<dbReference type="Pfam" id="PF19055">
    <property type="entry name" value="ABC2_membrane_7"/>
    <property type="match status" value="1"/>
</dbReference>
<evidence type="ECO:0000256" key="4">
    <source>
        <dbReference type="ARBA" id="ARBA00022692"/>
    </source>
</evidence>
<dbReference type="Proteomes" id="UP000835206">
    <property type="component" value="Chromosome 7"/>
</dbReference>
<evidence type="ECO:0000256" key="2">
    <source>
        <dbReference type="ARBA" id="ARBA00005814"/>
    </source>
</evidence>
<organism evidence="11 14">
    <name type="scientific">Bombus terrestris</name>
    <name type="common">Buff-tailed bumblebee</name>
    <name type="synonym">Apis terrestris</name>
    <dbReference type="NCBI Taxonomy" id="30195"/>
    <lineage>
        <taxon>Eukaryota</taxon>
        <taxon>Metazoa</taxon>
        <taxon>Ecdysozoa</taxon>
        <taxon>Arthropoda</taxon>
        <taxon>Hexapoda</taxon>
        <taxon>Insecta</taxon>
        <taxon>Pterygota</taxon>
        <taxon>Neoptera</taxon>
        <taxon>Endopterygota</taxon>
        <taxon>Hymenoptera</taxon>
        <taxon>Apocrita</taxon>
        <taxon>Aculeata</taxon>
        <taxon>Apoidea</taxon>
        <taxon>Anthophila</taxon>
        <taxon>Apidae</taxon>
        <taxon>Bombus</taxon>
        <taxon>Bombus</taxon>
    </lineage>
</organism>
<accession>A0A9C6W657</accession>
<dbReference type="OrthoDB" id="66620at2759"/>
<dbReference type="PROSITE" id="PS00211">
    <property type="entry name" value="ABC_TRANSPORTER_1"/>
    <property type="match status" value="1"/>
</dbReference>
<feature type="domain" description="ABC transporter" evidence="10">
    <location>
        <begin position="1"/>
        <end position="203"/>
    </location>
</feature>
<dbReference type="Gene3D" id="3.40.50.300">
    <property type="entry name" value="P-loop containing nucleotide triphosphate hydrolases"/>
    <property type="match status" value="1"/>
</dbReference>
<sequence length="553" mass="61936">MGPSGAGKSTLLDILSGFRTTGMDGNIYINGHVRHLNSFRKCSTYITQDDRLEALLTVAENMTVAADLKLPTSTPRYEKETIIKDILNTLGLYEHMDTLTEKLSGGQKKRLSIALELVNNPTVMFLDEPTTGLDSSSCMHVVNLLKLLARQGRTIVCTIHQPSASLFQLFDLVYVLANGECLFHGATTQLVSYLENVKLPCPVYYNPADYVIELACGEYGDDKIAMLISGSENGKSTQWFQNTDTLISANNLKALHPIKKHVNLSGKSSLHATSLIHQIKILIERGFIKSKRDTTLTYLRIIVNIAVGLMLGMVFIEAGTDGARVLDNYNLLFSILIHHLMTTMMLTVVTFPMQMSILLKEHFNRWYSLKAFYTAITVIELPISVICCLLFSVITYLFTSQPLEMSRFFMFFAISLLVVLISQGAGLMIGAVCNVINGTFVGPTLTVPLMMFAGFGVTLRDIPSYLKWGTYISFLRYGLEGYIGAIYGFDRPVLFCKSNENLYCHYRYPAKFLSDIAMEGNQFWNDIVALIIILILTRCAAYFLLKWKIMSVR</sequence>
<dbReference type="Pfam" id="PF00005">
    <property type="entry name" value="ABC_tran"/>
    <property type="match status" value="1"/>
</dbReference>
<dbReference type="PROSITE" id="PS50893">
    <property type="entry name" value="ABC_TRANSPORTER_2"/>
    <property type="match status" value="1"/>
</dbReference>
<evidence type="ECO:0000256" key="8">
    <source>
        <dbReference type="ARBA" id="ARBA00023136"/>
    </source>
</evidence>
<protein>
    <submittedName>
        <fullName evidence="12 13">ATP-binding cassette subfamily G member 4 isoform X2</fullName>
    </submittedName>
</protein>
<evidence type="ECO:0000256" key="3">
    <source>
        <dbReference type="ARBA" id="ARBA00022448"/>
    </source>
</evidence>
<dbReference type="InterPro" id="IPR003593">
    <property type="entry name" value="AAA+_ATPase"/>
</dbReference>
<dbReference type="FunFam" id="3.40.50.300:FF:001077">
    <property type="entry name" value="Uncharacterized protein, isoform A"/>
    <property type="match status" value="1"/>
</dbReference>
<dbReference type="InterPro" id="IPR050352">
    <property type="entry name" value="ABCG_transporters"/>
</dbReference>
<comment type="subcellular location">
    <subcellularLocation>
        <location evidence="1">Membrane</location>
        <topology evidence="1">Multi-pass membrane protein</topology>
    </subcellularLocation>
</comment>
<name>A0A9C6W657_BOMTE</name>
<evidence type="ECO:0000313" key="14">
    <source>
        <dbReference type="RefSeq" id="XP_048263372.1"/>
    </source>
</evidence>
<dbReference type="GO" id="GO:0016887">
    <property type="term" value="F:ATP hydrolysis activity"/>
    <property type="evidence" value="ECO:0007669"/>
    <property type="project" value="InterPro"/>
</dbReference>
<keyword evidence="5" id="KW-0547">Nucleotide-binding</keyword>